<dbReference type="PANTHER" id="PTHR19269">
    <property type="entry name" value="TROPOMYOSIN"/>
    <property type="match status" value="1"/>
</dbReference>
<dbReference type="VEuPathDB" id="TrichDB:TVAG_182880"/>
<evidence type="ECO:0000313" key="4">
    <source>
        <dbReference type="Proteomes" id="UP000001542"/>
    </source>
</evidence>
<dbReference type="EMBL" id="DS113180">
    <property type="protein sequence ID" value="EAY23052.1"/>
    <property type="molecule type" value="Genomic_DNA"/>
</dbReference>
<feature type="coiled-coil region" evidence="1">
    <location>
        <begin position="318"/>
        <end position="373"/>
    </location>
</feature>
<feature type="coiled-coil region" evidence="1">
    <location>
        <begin position="113"/>
        <end position="256"/>
    </location>
</feature>
<accession>A2D926</accession>
<gene>
    <name evidence="3" type="ORF">TVAG_182880</name>
</gene>
<sequence length="1148" mass="131600">MTSSEPNPAENHPQEEQVQSNQTQNEFVSYVKAFCSAISPSLEDLIQNHEDLSEITQKLQNLLESSKESPIQYEASKAIETALRHIISSITEAKENQSVAELSSMLAQHPSDVNIERLKLIELQRENKNLKNLNTQKVQEVKLAHQETDIANEKCVALSHEKEDLENKHMLEITNLKAKISSLEEQLAGQTDKDHQMTDSVASIQKRLRETEAQTESIRKQYDEAMNRLKMKNDYINKLQAKIQLSKSEYEQLKIEKSESEMSLSQQIKLQSMDSESKTKNIIAKLTNHIHEQDKQIAQIVEANHNAALIIERQNQLIDEYDAQASSFQMNINEAEGEIENLQQELEEAHSNKDEAQNILDTRTEELARLRNIVSRCLEAVLPKYHVTEAELPDVVRNLASTRIDPETAKNLQDLTALVDSLSRFTTELIRNNHADIKLLQDIQRPVLTDSTLRLDILNEIAEVKQLLKDICYSSAEEDSLCAYIAGFTDKYEMKSTTEAGSGAVLAAICTKLREFTKYEIDELKKVKLVLPFVCTDKELPTAVSQYLLELQPVFKQLLDVISKTLNFHGTTTDIFQCLCKYIEETSNMINDLDKYVRPLIGYSGKITGLPPVVSQALTELREDLNLHRNGVSKEIMNSKIETEKEKANWKRQVKELQDQVDNSGHVINDLQKQIAELQNKIKNSEIANNDQQTKSKELTRELDSQKETNKTLTAAKEQLIQEREQLEQTMKERQDKYETRLNNVLDHQRKLNEEEKARLEKRFKDEINALTNELTVSRGKLKKEQAKVRRITDLYNELQETRSTEKNQNEAEKSTLIMAVSDSDKQQKRLKNLQAKLEEEKQKNQELTQELRKYTTTTRSISLTSSSPVRQTSISPVKQTSPSKPVTRDLNNSVSLQMSPSKQTEMSQVTQLSQTAINRQKHEVEVFVGELGEMLNSFIGKEIRWNKQRVIKTVDALIQKVEQNDNESNQIKNSRSIQMSREWSEWADQVLQKKSPGYKSGITDNEMRIRLNDILALVSPRSISVVESLRAQKEILIQQQKQQENPQKENSQKEEVKVSEEVKEKVTDVIKEEIKDFIDGNEEEEVKERDIKDNEEKKPDEEKKSNQTTLSRIVKVLLFIAAASKKPQKLVVAKQQPGTNTTIISIL</sequence>
<protein>
    <submittedName>
        <fullName evidence="3">Uncharacterized protein</fullName>
    </submittedName>
</protein>
<dbReference type="Proteomes" id="UP000001542">
    <property type="component" value="Unassembled WGS sequence"/>
</dbReference>
<dbReference type="SMR" id="A2D926"/>
<proteinExistence type="predicted"/>
<dbReference type="InParanoid" id="A2D926"/>
<feature type="compositionally biased region" description="Polar residues" evidence="2">
    <location>
        <begin position="869"/>
        <end position="893"/>
    </location>
</feature>
<keyword evidence="1" id="KW-0175">Coiled coil</keyword>
<dbReference type="KEGG" id="tva:5468611"/>
<evidence type="ECO:0000256" key="1">
    <source>
        <dbReference type="SAM" id="Coils"/>
    </source>
</evidence>
<dbReference type="OrthoDB" id="10691386at2759"/>
<reference evidence="3" key="2">
    <citation type="journal article" date="2007" name="Science">
        <title>Draft genome sequence of the sexually transmitted pathogen Trichomonas vaginalis.</title>
        <authorList>
            <person name="Carlton J.M."/>
            <person name="Hirt R.P."/>
            <person name="Silva J.C."/>
            <person name="Delcher A.L."/>
            <person name="Schatz M."/>
            <person name="Zhao Q."/>
            <person name="Wortman J.R."/>
            <person name="Bidwell S.L."/>
            <person name="Alsmark U.C.M."/>
            <person name="Besteiro S."/>
            <person name="Sicheritz-Ponten T."/>
            <person name="Noel C.J."/>
            <person name="Dacks J.B."/>
            <person name="Foster P.G."/>
            <person name="Simillion C."/>
            <person name="Van de Peer Y."/>
            <person name="Miranda-Saavedra D."/>
            <person name="Barton G.J."/>
            <person name="Westrop G.D."/>
            <person name="Mueller S."/>
            <person name="Dessi D."/>
            <person name="Fiori P.L."/>
            <person name="Ren Q."/>
            <person name="Paulsen I."/>
            <person name="Zhang H."/>
            <person name="Bastida-Corcuera F.D."/>
            <person name="Simoes-Barbosa A."/>
            <person name="Brown M.T."/>
            <person name="Hayes R.D."/>
            <person name="Mukherjee M."/>
            <person name="Okumura C.Y."/>
            <person name="Schneider R."/>
            <person name="Smith A.J."/>
            <person name="Vanacova S."/>
            <person name="Villalvazo M."/>
            <person name="Haas B.J."/>
            <person name="Pertea M."/>
            <person name="Feldblyum T.V."/>
            <person name="Utterback T.R."/>
            <person name="Shu C.L."/>
            <person name="Osoegawa K."/>
            <person name="de Jong P.J."/>
            <person name="Hrdy I."/>
            <person name="Horvathova L."/>
            <person name="Zubacova Z."/>
            <person name="Dolezal P."/>
            <person name="Malik S.B."/>
            <person name="Logsdon J.M. Jr."/>
            <person name="Henze K."/>
            <person name="Gupta A."/>
            <person name="Wang C.C."/>
            <person name="Dunne R.L."/>
            <person name="Upcroft J.A."/>
            <person name="Upcroft P."/>
            <person name="White O."/>
            <person name="Salzberg S.L."/>
            <person name="Tang P."/>
            <person name="Chiu C.-H."/>
            <person name="Lee Y.-S."/>
            <person name="Embley T.M."/>
            <person name="Coombs G.H."/>
            <person name="Mottram J.C."/>
            <person name="Tachezy J."/>
            <person name="Fraser-Liggett C.M."/>
            <person name="Johnson P.J."/>
        </authorList>
    </citation>
    <scope>NUCLEOTIDE SEQUENCE [LARGE SCALE GENOMIC DNA]</scope>
    <source>
        <strain evidence="3">G3</strain>
    </source>
</reference>
<feature type="compositionally biased region" description="Basic and acidic residues" evidence="2">
    <location>
        <begin position="1087"/>
        <end position="1106"/>
    </location>
</feature>
<feature type="region of interest" description="Disordered" evidence="2">
    <location>
        <begin position="1"/>
        <end position="23"/>
    </location>
</feature>
<organism evidence="3 4">
    <name type="scientific">Trichomonas vaginalis (strain ATCC PRA-98 / G3)</name>
    <dbReference type="NCBI Taxonomy" id="412133"/>
    <lineage>
        <taxon>Eukaryota</taxon>
        <taxon>Metamonada</taxon>
        <taxon>Parabasalia</taxon>
        <taxon>Trichomonadida</taxon>
        <taxon>Trichomonadidae</taxon>
        <taxon>Trichomonas</taxon>
    </lineage>
</organism>
<feature type="compositionally biased region" description="Low complexity" evidence="2">
    <location>
        <begin position="856"/>
        <end position="868"/>
    </location>
</feature>
<evidence type="ECO:0000256" key="2">
    <source>
        <dbReference type="SAM" id="MobiDB-lite"/>
    </source>
</evidence>
<keyword evidence="4" id="KW-1185">Reference proteome</keyword>
<dbReference type="RefSeq" id="XP_001584038.1">
    <property type="nucleotide sequence ID" value="XM_001583988.1"/>
</dbReference>
<name>A2D926_TRIV3</name>
<feature type="region of interest" description="Disordered" evidence="2">
    <location>
        <begin position="1082"/>
        <end position="1108"/>
    </location>
</feature>
<reference evidence="3" key="1">
    <citation type="submission" date="2006-10" db="EMBL/GenBank/DDBJ databases">
        <authorList>
            <person name="Amadeo P."/>
            <person name="Zhao Q."/>
            <person name="Wortman J."/>
            <person name="Fraser-Liggett C."/>
            <person name="Carlton J."/>
        </authorList>
    </citation>
    <scope>NUCLEOTIDE SEQUENCE</scope>
    <source>
        <strain evidence="3">G3</strain>
    </source>
</reference>
<dbReference type="AlphaFoldDB" id="A2D926"/>
<dbReference type="VEuPathDB" id="TrichDB:TVAGG3_0529460"/>
<evidence type="ECO:0000313" key="3">
    <source>
        <dbReference type="EMBL" id="EAY23052.1"/>
    </source>
</evidence>
<feature type="region of interest" description="Disordered" evidence="2">
    <location>
        <begin position="852"/>
        <end position="893"/>
    </location>
</feature>